<dbReference type="AlphaFoldDB" id="A0A0K9PUK3"/>
<protein>
    <submittedName>
        <fullName evidence="1">Uncharacterized protein</fullName>
    </submittedName>
</protein>
<keyword evidence="2" id="KW-1185">Reference proteome</keyword>
<accession>A0A0K9PUK3</accession>
<dbReference type="EMBL" id="LFYR01000621">
    <property type="protein sequence ID" value="KMZ72666.1"/>
    <property type="molecule type" value="Genomic_DNA"/>
</dbReference>
<dbReference type="Proteomes" id="UP000036987">
    <property type="component" value="Unassembled WGS sequence"/>
</dbReference>
<dbReference type="PROSITE" id="PS51257">
    <property type="entry name" value="PROKAR_LIPOPROTEIN"/>
    <property type="match status" value="1"/>
</dbReference>
<sequence>MIEILQKKATNTSMGGTSIVIACGPDGWIIRDAGDFLGLPLIRGQGKNLILEVRMGEVDHGALMPHTLHEASVKFSSPLFLQLLSALQEIGLGLGNDFLSRISLNLELVPFGLKLVPLRLGHLQLGLAYIPLDPELVPLRFDRRHSNIHLSDPPSQTINLAVQVALADSMDLGLLQLHPFDNHVLDGPVVGLLALGDVVGRIQTVEFSLTLHPVVDHVGGVVVHSAYSERSIGG</sequence>
<comment type="caution">
    <text evidence="1">The sequence shown here is derived from an EMBL/GenBank/DDBJ whole genome shotgun (WGS) entry which is preliminary data.</text>
</comment>
<organism evidence="1 2">
    <name type="scientific">Zostera marina</name>
    <name type="common">Eelgrass</name>
    <dbReference type="NCBI Taxonomy" id="29655"/>
    <lineage>
        <taxon>Eukaryota</taxon>
        <taxon>Viridiplantae</taxon>
        <taxon>Streptophyta</taxon>
        <taxon>Embryophyta</taxon>
        <taxon>Tracheophyta</taxon>
        <taxon>Spermatophyta</taxon>
        <taxon>Magnoliopsida</taxon>
        <taxon>Liliopsida</taxon>
        <taxon>Zosteraceae</taxon>
        <taxon>Zostera</taxon>
    </lineage>
</organism>
<name>A0A0K9PUK3_ZOSMR</name>
<evidence type="ECO:0000313" key="2">
    <source>
        <dbReference type="Proteomes" id="UP000036987"/>
    </source>
</evidence>
<evidence type="ECO:0000313" key="1">
    <source>
        <dbReference type="EMBL" id="KMZ72666.1"/>
    </source>
</evidence>
<proteinExistence type="predicted"/>
<gene>
    <name evidence="1" type="ORF">ZOSMA_160G00420</name>
</gene>
<reference evidence="2" key="1">
    <citation type="journal article" date="2016" name="Nature">
        <title>The genome of the seagrass Zostera marina reveals angiosperm adaptation to the sea.</title>
        <authorList>
            <person name="Olsen J.L."/>
            <person name="Rouze P."/>
            <person name="Verhelst B."/>
            <person name="Lin Y.-C."/>
            <person name="Bayer T."/>
            <person name="Collen J."/>
            <person name="Dattolo E."/>
            <person name="De Paoli E."/>
            <person name="Dittami S."/>
            <person name="Maumus F."/>
            <person name="Michel G."/>
            <person name="Kersting A."/>
            <person name="Lauritano C."/>
            <person name="Lohaus R."/>
            <person name="Toepel M."/>
            <person name="Tonon T."/>
            <person name="Vanneste K."/>
            <person name="Amirebrahimi M."/>
            <person name="Brakel J."/>
            <person name="Bostroem C."/>
            <person name="Chovatia M."/>
            <person name="Grimwood J."/>
            <person name="Jenkins J.W."/>
            <person name="Jueterbock A."/>
            <person name="Mraz A."/>
            <person name="Stam W.T."/>
            <person name="Tice H."/>
            <person name="Bornberg-Bauer E."/>
            <person name="Green P.J."/>
            <person name="Pearson G.A."/>
            <person name="Procaccini G."/>
            <person name="Duarte C.M."/>
            <person name="Schmutz J."/>
            <person name="Reusch T.B.H."/>
            <person name="Van de Peer Y."/>
        </authorList>
    </citation>
    <scope>NUCLEOTIDE SEQUENCE [LARGE SCALE GENOMIC DNA]</scope>
    <source>
        <strain evidence="2">cv. Finnish</strain>
    </source>
</reference>